<reference evidence="2 3" key="1">
    <citation type="submission" date="2019-09" db="EMBL/GenBank/DDBJ databases">
        <title>Characterization of the phylogenetic diversity of two novel species belonging to the genus Bifidobacterium: Bifidobacterium cebidarum sp. nov. and Bifidobacterium leontopitheci sp. nov.</title>
        <authorList>
            <person name="Lugli G.A."/>
            <person name="Duranti S."/>
            <person name="Milani C."/>
            <person name="Turroni F."/>
            <person name="Ventura M."/>
        </authorList>
    </citation>
    <scope>NUCLEOTIDE SEQUENCE [LARGE SCALE GENOMIC DNA]</scope>
    <source>
        <strain evidence="2 3">DSM 100238</strain>
    </source>
</reference>
<comment type="caution">
    <text evidence="2">The sequence shown here is derived from an EMBL/GenBank/DDBJ whole genome shotgun (WGS) entry which is preliminary data.</text>
</comment>
<evidence type="ECO:0000313" key="3">
    <source>
        <dbReference type="Proteomes" id="UP000440041"/>
    </source>
</evidence>
<sequence length="303" mass="33483">MPSVAMPRAQHPTMPSARVSHGTFAKGRRRRMRRCPSIVHVTAYATRQNAPVNQQARQNPTSCACPHIHNPAEHPTNHNTTRHPTTHVYPYIHNPAERSNQPQHHPTSNHPRIPAHTQPTKSSRLTEPPTSNHHAAYAQTYTTRQNTPTNQQTGQDPTSCASRDIHNPAKHPTSQRTGRDSAGCASRDICQSSPKMAPRCSPGIRRASLRGIPQVTRLIAVLHISTARRDARPHNSDRITPHHSAAQHSTTHIALRYIMARHATSRHITPHHCTTQLSASQQTALTPPTACAARQAIRNACSP</sequence>
<dbReference type="AlphaFoldDB" id="A0A6A2VIW4"/>
<feature type="compositionally biased region" description="Low complexity" evidence="1">
    <location>
        <begin position="144"/>
        <end position="158"/>
    </location>
</feature>
<feature type="region of interest" description="Disordered" evidence="1">
    <location>
        <begin position="229"/>
        <end position="249"/>
    </location>
</feature>
<feature type="region of interest" description="Disordered" evidence="1">
    <location>
        <begin position="69"/>
        <end position="131"/>
    </location>
</feature>
<feature type="compositionally biased region" description="Polar residues" evidence="1">
    <location>
        <begin position="117"/>
        <end position="131"/>
    </location>
</feature>
<dbReference type="EMBL" id="WBSO01000001">
    <property type="protein sequence ID" value="KAB8301823.1"/>
    <property type="molecule type" value="Genomic_DNA"/>
</dbReference>
<dbReference type="Proteomes" id="UP000440041">
    <property type="component" value="Unassembled WGS sequence"/>
</dbReference>
<feature type="compositionally biased region" description="Basic and acidic residues" evidence="1">
    <location>
        <begin position="229"/>
        <end position="240"/>
    </location>
</feature>
<protein>
    <submittedName>
        <fullName evidence="2">Uncharacterized protein</fullName>
    </submittedName>
</protein>
<keyword evidence="3" id="KW-1185">Reference proteome</keyword>
<proteinExistence type="predicted"/>
<accession>A0A6A2VIW4</accession>
<feature type="compositionally biased region" description="Polar residues" evidence="1">
    <location>
        <begin position="97"/>
        <end position="110"/>
    </location>
</feature>
<feature type="region of interest" description="Disordered" evidence="1">
    <location>
        <begin position="144"/>
        <end position="202"/>
    </location>
</feature>
<evidence type="ECO:0000313" key="2">
    <source>
        <dbReference type="EMBL" id="KAB8301823.1"/>
    </source>
</evidence>
<feature type="region of interest" description="Disordered" evidence="1">
    <location>
        <begin position="1"/>
        <end position="31"/>
    </location>
</feature>
<organism evidence="2 3">
    <name type="scientific">Bifidobacterium apri</name>
    <dbReference type="NCBI Taxonomy" id="1769423"/>
    <lineage>
        <taxon>Bacteria</taxon>
        <taxon>Bacillati</taxon>
        <taxon>Actinomycetota</taxon>
        <taxon>Actinomycetes</taxon>
        <taxon>Bifidobacteriales</taxon>
        <taxon>Bifidobacteriaceae</taxon>
        <taxon>Bifidobacterium</taxon>
    </lineage>
</organism>
<name>A0A6A2VIW4_9BIFI</name>
<gene>
    <name evidence="2" type="ORF">DSM100238_0142</name>
</gene>
<evidence type="ECO:0000256" key="1">
    <source>
        <dbReference type="SAM" id="MobiDB-lite"/>
    </source>
</evidence>